<feature type="compositionally biased region" description="Polar residues" evidence="1">
    <location>
        <begin position="1"/>
        <end position="17"/>
    </location>
</feature>
<sequence length="84" mass="9547">MNGWTTRQYSRPSTTLRPASVTVGHTDMKEPTCKLVCTGCGLEMPYRDRSLAEQAAELHQLRDPEHVTFIVPPDWSPEEPVKHQ</sequence>
<gene>
    <name evidence="2" type="ORF">SAMN04489842_1264</name>
</gene>
<organism evidence="2 3">
    <name type="scientific">Natronobacterium texcoconense</name>
    <dbReference type="NCBI Taxonomy" id="1095778"/>
    <lineage>
        <taxon>Archaea</taxon>
        <taxon>Methanobacteriati</taxon>
        <taxon>Methanobacteriota</taxon>
        <taxon>Stenosarchaea group</taxon>
        <taxon>Halobacteria</taxon>
        <taxon>Halobacteriales</taxon>
        <taxon>Natrialbaceae</taxon>
        <taxon>Natronobacterium</taxon>
    </lineage>
</organism>
<evidence type="ECO:0000313" key="3">
    <source>
        <dbReference type="Proteomes" id="UP000198848"/>
    </source>
</evidence>
<dbReference type="EMBL" id="FNLC01000001">
    <property type="protein sequence ID" value="SDQ59032.1"/>
    <property type="molecule type" value="Genomic_DNA"/>
</dbReference>
<dbReference type="Proteomes" id="UP000198848">
    <property type="component" value="Unassembled WGS sequence"/>
</dbReference>
<dbReference type="AlphaFoldDB" id="A0A1H1C4D0"/>
<protein>
    <submittedName>
        <fullName evidence="2">Uncharacterized protein</fullName>
    </submittedName>
</protein>
<evidence type="ECO:0000256" key="1">
    <source>
        <dbReference type="SAM" id="MobiDB-lite"/>
    </source>
</evidence>
<feature type="region of interest" description="Disordered" evidence="1">
    <location>
        <begin position="1"/>
        <end position="23"/>
    </location>
</feature>
<keyword evidence="3" id="KW-1185">Reference proteome</keyword>
<accession>A0A1H1C4D0</accession>
<proteinExistence type="predicted"/>
<name>A0A1H1C4D0_NATTX</name>
<reference evidence="3" key="1">
    <citation type="submission" date="2016-10" db="EMBL/GenBank/DDBJ databases">
        <authorList>
            <person name="Varghese N."/>
            <person name="Submissions S."/>
        </authorList>
    </citation>
    <scope>NUCLEOTIDE SEQUENCE [LARGE SCALE GENOMIC DNA]</scope>
    <source>
        <strain evidence="3">DSM 24767</strain>
    </source>
</reference>
<evidence type="ECO:0000313" key="2">
    <source>
        <dbReference type="EMBL" id="SDQ59032.1"/>
    </source>
</evidence>